<accession>A0A939J1S9</accession>
<dbReference type="AlphaFoldDB" id="A0A939J1S9"/>
<organism evidence="3 4">
    <name type="scientific">Roseibium aggregatum</name>
    <dbReference type="NCBI Taxonomy" id="187304"/>
    <lineage>
        <taxon>Bacteria</taxon>
        <taxon>Pseudomonadati</taxon>
        <taxon>Pseudomonadota</taxon>
        <taxon>Alphaproteobacteria</taxon>
        <taxon>Hyphomicrobiales</taxon>
        <taxon>Stappiaceae</taxon>
        <taxon>Roseibium</taxon>
    </lineage>
</organism>
<protein>
    <recommendedName>
        <fullName evidence="5">SPOR domain-containing protein</fullName>
    </recommendedName>
</protein>
<dbReference type="Proteomes" id="UP000664096">
    <property type="component" value="Unassembled WGS sequence"/>
</dbReference>
<comment type="caution">
    <text evidence="3">The sequence shown here is derived from an EMBL/GenBank/DDBJ whole genome shotgun (WGS) entry which is preliminary data.</text>
</comment>
<evidence type="ECO:0000313" key="3">
    <source>
        <dbReference type="EMBL" id="MBN9670678.1"/>
    </source>
</evidence>
<gene>
    <name evidence="3" type="ORF">JF539_10045</name>
</gene>
<sequence length="362" mass="37901">MATVGFASYQFGSGAAGSGSGTVLFQKLPLPPSGDVESTASIGYAGNGYPLEIMQVQRSAPTYSETSDNKGQIEVLQREVVGLRRRLSALSEQNLTYSRRIAALEKEVALAKLTGSVKTPANGNKLPATPAEPSPGIVITKPAPEPLPRPKQALTPAASNANDATAQPVAGSMPAPMRVIDVNRTAPRTASKPKRIANPSEPVRIVDLPAAGVPPAVTGSIPTQKEAGLPEQFDATPTRTALKPKIIAPSEPSGRLKGGGESKLKRSDFGAVIGRYATEAEAVKAWASFKEQNIERMRDLQPLLMTRQVEEGGVSLLVGPFANAADAAVACLHLLDVTALCHPTLFAGEPLISAANMRETGF</sequence>
<feature type="coiled-coil region" evidence="1">
    <location>
        <begin position="73"/>
        <end position="107"/>
    </location>
</feature>
<feature type="region of interest" description="Disordered" evidence="2">
    <location>
        <begin position="120"/>
        <end position="171"/>
    </location>
</feature>
<name>A0A939J1S9_9HYPH</name>
<reference evidence="3" key="1">
    <citation type="submission" date="2020-12" db="EMBL/GenBank/DDBJ databases">
        <title>Oil enriched cultivation method for isolating marine PHA-producing bacteria.</title>
        <authorList>
            <person name="Zheng W."/>
            <person name="Yu S."/>
            <person name="Huang Y."/>
        </authorList>
    </citation>
    <scope>NUCLEOTIDE SEQUENCE</scope>
    <source>
        <strain evidence="3">SY-2-12</strain>
    </source>
</reference>
<dbReference type="EMBL" id="JAEKJZ010000001">
    <property type="protein sequence ID" value="MBN9670678.1"/>
    <property type="molecule type" value="Genomic_DNA"/>
</dbReference>
<evidence type="ECO:0000313" key="4">
    <source>
        <dbReference type="Proteomes" id="UP000664096"/>
    </source>
</evidence>
<evidence type="ECO:0000256" key="1">
    <source>
        <dbReference type="SAM" id="Coils"/>
    </source>
</evidence>
<proteinExistence type="predicted"/>
<evidence type="ECO:0000256" key="2">
    <source>
        <dbReference type="SAM" id="MobiDB-lite"/>
    </source>
</evidence>
<dbReference type="RefSeq" id="WP_207140141.1">
    <property type="nucleotide sequence ID" value="NZ_JAEKJZ010000001.1"/>
</dbReference>
<keyword evidence="1" id="KW-0175">Coiled coil</keyword>
<evidence type="ECO:0008006" key="5">
    <source>
        <dbReference type="Google" id="ProtNLM"/>
    </source>
</evidence>